<dbReference type="EMBL" id="BJYT01000025">
    <property type="protein sequence ID" value="GEO11583.1"/>
    <property type="molecule type" value="Genomic_DNA"/>
</dbReference>
<sequence>MAKQYQPRKKIGFAVLVIIGLLLGLAIKHVAIGLIIGLVFGLLASGMIDGGRKGDGKG</sequence>
<keyword evidence="1" id="KW-0812">Transmembrane</keyword>
<reference evidence="2 3" key="1">
    <citation type="submission" date="2019-07" db="EMBL/GenBank/DDBJ databases">
        <title>Whole genome shotgun sequence of Segetibacter aerophilus NBRC 106135.</title>
        <authorList>
            <person name="Hosoyama A."/>
            <person name="Uohara A."/>
            <person name="Ohji S."/>
            <person name="Ichikawa N."/>
        </authorList>
    </citation>
    <scope>NUCLEOTIDE SEQUENCE [LARGE SCALE GENOMIC DNA]</scope>
    <source>
        <strain evidence="2 3">NBRC 106135</strain>
    </source>
</reference>
<accession>A0A512BI01</accession>
<keyword evidence="1" id="KW-1133">Transmembrane helix</keyword>
<keyword evidence="1" id="KW-0472">Membrane</keyword>
<evidence type="ECO:0000313" key="3">
    <source>
        <dbReference type="Proteomes" id="UP000321513"/>
    </source>
</evidence>
<name>A0A512BI01_9BACT</name>
<organism evidence="2 3">
    <name type="scientific">Segetibacter aerophilus</name>
    <dbReference type="NCBI Taxonomy" id="670293"/>
    <lineage>
        <taxon>Bacteria</taxon>
        <taxon>Pseudomonadati</taxon>
        <taxon>Bacteroidota</taxon>
        <taxon>Chitinophagia</taxon>
        <taxon>Chitinophagales</taxon>
        <taxon>Chitinophagaceae</taxon>
        <taxon>Segetibacter</taxon>
    </lineage>
</organism>
<gene>
    <name evidence="2" type="ORF">SAE01_40790</name>
</gene>
<dbReference type="Proteomes" id="UP000321513">
    <property type="component" value="Unassembled WGS sequence"/>
</dbReference>
<evidence type="ECO:0000313" key="2">
    <source>
        <dbReference type="EMBL" id="GEO11583.1"/>
    </source>
</evidence>
<feature type="transmembrane region" description="Helical" evidence="1">
    <location>
        <begin position="12"/>
        <end position="43"/>
    </location>
</feature>
<dbReference type="AlphaFoldDB" id="A0A512BI01"/>
<keyword evidence="3" id="KW-1185">Reference proteome</keyword>
<proteinExistence type="predicted"/>
<protein>
    <submittedName>
        <fullName evidence="2">Uncharacterized protein</fullName>
    </submittedName>
</protein>
<evidence type="ECO:0000256" key="1">
    <source>
        <dbReference type="SAM" id="Phobius"/>
    </source>
</evidence>
<dbReference type="RefSeq" id="WP_170234226.1">
    <property type="nucleotide sequence ID" value="NZ_BJYT01000025.1"/>
</dbReference>
<comment type="caution">
    <text evidence="2">The sequence shown here is derived from an EMBL/GenBank/DDBJ whole genome shotgun (WGS) entry which is preliminary data.</text>
</comment>